<dbReference type="Proteomes" id="UP000248916">
    <property type="component" value="Unassembled WGS sequence"/>
</dbReference>
<organism evidence="1 2">
    <name type="scientific">Palleronia aestuarii</name>
    <dbReference type="NCBI Taxonomy" id="568105"/>
    <lineage>
        <taxon>Bacteria</taxon>
        <taxon>Pseudomonadati</taxon>
        <taxon>Pseudomonadota</taxon>
        <taxon>Alphaproteobacteria</taxon>
        <taxon>Rhodobacterales</taxon>
        <taxon>Roseobacteraceae</taxon>
        <taxon>Palleronia</taxon>
    </lineage>
</organism>
<dbReference type="Pfam" id="PF07087">
    <property type="entry name" value="DUF1353"/>
    <property type="match status" value="1"/>
</dbReference>
<proteinExistence type="predicted"/>
<comment type="caution">
    <text evidence="1">The sequence shown here is derived from an EMBL/GenBank/DDBJ whole genome shotgun (WGS) entry which is preliminary data.</text>
</comment>
<reference evidence="1 2" key="1">
    <citation type="submission" date="2018-06" db="EMBL/GenBank/DDBJ databases">
        <title>Genomic Encyclopedia of Archaeal and Bacterial Type Strains, Phase II (KMG-II): from individual species to whole genera.</title>
        <authorList>
            <person name="Goeker M."/>
        </authorList>
    </citation>
    <scope>NUCLEOTIDE SEQUENCE [LARGE SCALE GENOMIC DNA]</scope>
    <source>
        <strain evidence="1 2">DSM 22009</strain>
    </source>
</reference>
<evidence type="ECO:0000313" key="1">
    <source>
        <dbReference type="EMBL" id="PZX12264.1"/>
    </source>
</evidence>
<dbReference type="RefSeq" id="WP_111538698.1">
    <property type="nucleotide sequence ID" value="NZ_QKZL01000025.1"/>
</dbReference>
<dbReference type="EMBL" id="QKZL01000025">
    <property type="protein sequence ID" value="PZX12264.1"/>
    <property type="molecule type" value="Genomic_DNA"/>
</dbReference>
<dbReference type="OrthoDB" id="7874856at2"/>
<keyword evidence="2" id="KW-1185">Reference proteome</keyword>
<accession>A0A2W7N5Z2</accession>
<evidence type="ECO:0000313" key="2">
    <source>
        <dbReference type="Proteomes" id="UP000248916"/>
    </source>
</evidence>
<dbReference type="AlphaFoldDB" id="A0A2W7N5Z2"/>
<dbReference type="InterPro" id="IPR010767">
    <property type="entry name" value="Phage_CGC-2007_Cje0229"/>
</dbReference>
<protein>
    <submittedName>
        <fullName evidence="1">Uncharacterized protein DUF1353</fullName>
    </submittedName>
</protein>
<sequence>MQGDKRKVPMSNPYPDEWRSLGGFDYLSALSLIRPLNTVRKRLGEDGDYILQHDFDCRIVIDGEERVLTAPRGLITDLTSVPIPFRIFVGRVGPWLEAAILHDYLYVAWRFVEGRGVRPRDRLFADRVMLLAMEAAGVGFVRRHAIYLSLRLFGARGYATEDSPVFADLGDPALARPLVIPTELER</sequence>
<name>A0A2W7N5Z2_9RHOB</name>
<gene>
    <name evidence="1" type="ORF">LX81_03671</name>
</gene>